<sequence length="91" mass="9981">MAETAQTPLERSLAEMVIETLELEDITVDDIDPEAPLFGEGLGLDSIDALELGLALQKHYGIRLDSDSEDNQTHFASLRNLAALVEARRTT</sequence>
<dbReference type="Pfam" id="PF00550">
    <property type="entry name" value="PP-binding"/>
    <property type="match status" value="1"/>
</dbReference>
<accession>A0A1S1NYT9</accession>
<dbReference type="OrthoDB" id="9803943at2"/>
<dbReference type="EMBL" id="CP043420">
    <property type="protein sequence ID" value="QEL11872.1"/>
    <property type="molecule type" value="Genomic_DNA"/>
</dbReference>
<dbReference type="NCBIfam" id="NF006617">
    <property type="entry name" value="PRK09184.1"/>
    <property type="match status" value="1"/>
</dbReference>
<evidence type="ECO:0000313" key="2">
    <source>
        <dbReference type="Proteomes" id="UP000322553"/>
    </source>
</evidence>
<name>A0A1S1NYT9_9GAMM</name>
<dbReference type="KEGG" id="kuy:FY550_12490"/>
<protein>
    <submittedName>
        <fullName evidence="1">Acyl carrier protein</fullName>
    </submittedName>
</protein>
<dbReference type="STRING" id="657387.BH688_09180"/>
<proteinExistence type="predicted"/>
<dbReference type="AlphaFoldDB" id="A0A1S1NYT9"/>
<dbReference type="Gene3D" id="1.10.1200.10">
    <property type="entry name" value="ACP-like"/>
    <property type="match status" value="1"/>
</dbReference>
<dbReference type="RefSeq" id="WP_070978647.1">
    <property type="nucleotide sequence ID" value="NZ_CP043420.1"/>
</dbReference>
<organism evidence="1 2">
    <name type="scientific">Kushneria phosphatilytica</name>
    <dbReference type="NCBI Taxonomy" id="657387"/>
    <lineage>
        <taxon>Bacteria</taxon>
        <taxon>Pseudomonadati</taxon>
        <taxon>Pseudomonadota</taxon>
        <taxon>Gammaproteobacteria</taxon>
        <taxon>Oceanospirillales</taxon>
        <taxon>Halomonadaceae</taxon>
        <taxon>Kushneria</taxon>
    </lineage>
</organism>
<dbReference type="InterPro" id="IPR009081">
    <property type="entry name" value="PP-bd_ACP"/>
</dbReference>
<dbReference type="InterPro" id="IPR036736">
    <property type="entry name" value="ACP-like_sf"/>
</dbReference>
<reference evidence="1 2" key="1">
    <citation type="submission" date="2019-08" db="EMBL/GenBank/DDBJ databases">
        <title>Complete genome sequence of Kushneria sp. YCWA18, a halophilic phosphate-solubilizing bacterium isolated from Daqiao saltern in China.</title>
        <authorList>
            <person name="Du G.-X."/>
            <person name="Qu L.-Y."/>
        </authorList>
    </citation>
    <scope>NUCLEOTIDE SEQUENCE [LARGE SCALE GENOMIC DNA]</scope>
    <source>
        <strain evidence="1 2">YCWA18</strain>
    </source>
</reference>
<keyword evidence="2" id="KW-1185">Reference proteome</keyword>
<dbReference type="SUPFAM" id="SSF47336">
    <property type="entry name" value="ACP-like"/>
    <property type="match status" value="1"/>
</dbReference>
<dbReference type="Proteomes" id="UP000322553">
    <property type="component" value="Chromosome"/>
</dbReference>
<evidence type="ECO:0000313" key="1">
    <source>
        <dbReference type="EMBL" id="QEL11872.1"/>
    </source>
</evidence>
<gene>
    <name evidence="1" type="ORF">FY550_12490</name>
</gene>
<dbReference type="PROSITE" id="PS50075">
    <property type="entry name" value="CARRIER"/>
    <property type="match status" value="1"/>
</dbReference>